<evidence type="ECO:0000313" key="5">
    <source>
        <dbReference type="Proteomes" id="UP000694287"/>
    </source>
</evidence>
<organism evidence="4 5">
    <name type="scientific">Pseudonocardia abyssalis</name>
    <dbReference type="NCBI Taxonomy" id="2792008"/>
    <lineage>
        <taxon>Bacteria</taxon>
        <taxon>Bacillati</taxon>
        <taxon>Actinomycetota</taxon>
        <taxon>Actinomycetes</taxon>
        <taxon>Pseudonocardiales</taxon>
        <taxon>Pseudonocardiaceae</taxon>
        <taxon>Pseudonocardia</taxon>
    </lineage>
</organism>
<evidence type="ECO:0000259" key="3">
    <source>
        <dbReference type="Pfam" id="PF17668"/>
    </source>
</evidence>
<feature type="active site" description="Proton donor" evidence="1">
    <location>
        <position position="124"/>
    </location>
</feature>
<proteinExistence type="inferred from homology"/>
<dbReference type="EMBL" id="JADQDK010000001">
    <property type="protein sequence ID" value="MBW0134551.1"/>
    <property type="molecule type" value="Genomic_DNA"/>
</dbReference>
<dbReference type="RefSeq" id="WP_218603892.1">
    <property type="nucleotide sequence ID" value="NZ_JADQDJ010000168.1"/>
</dbReference>
<reference evidence="4 5" key="1">
    <citation type="submission" date="2020-11" db="EMBL/GenBank/DDBJ databases">
        <title>Pseudonocardia abyssalis sp. nov. and Pseudonocardia oceani sp. nov., description and phylogenomic analysis of two novel actinomycetes isolated from the deep Southern Ocean.</title>
        <authorList>
            <person name="Parra J."/>
        </authorList>
    </citation>
    <scope>NUCLEOTIDE SEQUENCE [LARGE SCALE GENOMIC DNA]</scope>
    <source>
        <strain evidence="4 5">KRD-168</strain>
    </source>
</reference>
<keyword evidence="1" id="KW-0808">Transferase</keyword>
<feature type="binding site" evidence="1">
    <location>
        <begin position="119"/>
        <end position="120"/>
    </location>
    <ligand>
        <name>acetyl-CoA</name>
        <dbReference type="ChEBI" id="CHEBI:57288"/>
    </ligand>
</feature>
<dbReference type="Pfam" id="PF13527">
    <property type="entry name" value="Acetyltransf_9"/>
    <property type="match status" value="1"/>
</dbReference>
<evidence type="ECO:0000256" key="1">
    <source>
        <dbReference type="HAMAP-Rule" id="MF_01812"/>
    </source>
</evidence>
<comment type="similarity">
    <text evidence="1">Belongs to the acetyltransferase Eis family.</text>
</comment>
<dbReference type="InterPro" id="IPR022902">
    <property type="entry name" value="NAcTrfase_Eis"/>
</dbReference>
<sequence>MTVALHRATADDLPAMATTDGRAFGIDYSEQDLTDLRLILDPDRFVLARDGGGGEVVGVAGSFPFEITPPGGVPITAEGVTWVSVAATHRRRGILRSMMGELHSGYAGAGTPLAVLAASEGGIYGRFGYGVATASRDVEIDRARAVLRADVPDPAGVRFADTEEVRERVPAIHRRWCAVQPGALSRPPRWWEFALLDRPHQRRGGTSRFHLLHADGYVGYRLDSGVCRVVDFFAVTEEARLALWRVLLRMDLVRTITTEAVADDDPLRWLLTDARAVRTTGVADGVWARVLDTPAVLAARRYAVEVDVVLQVDDPDGYAGGRFRVRGGPDGAECAPTEAAADLCLDVPALGAVAFGGTRAHTLARAGRLSADAPEVLGRFDAACAADREPYAGTHF</sequence>
<comment type="caution">
    <text evidence="4">The sequence shown here is derived from an EMBL/GenBank/DDBJ whole genome shotgun (WGS) entry which is preliminary data.</text>
</comment>
<feature type="binding site" evidence="1">
    <location>
        <begin position="83"/>
        <end position="85"/>
    </location>
    <ligand>
        <name>acetyl-CoA</name>
        <dbReference type="ChEBI" id="CHEBI:57288"/>
    </ligand>
</feature>
<accession>A0ABS6UQL1</accession>
<dbReference type="NCBIfam" id="NF002367">
    <property type="entry name" value="PRK01346.1-4"/>
    <property type="match status" value="1"/>
</dbReference>
<feature type="domain" description="Eis-like acetyltransferase" evidence="3">
    <location>
        <begin position="182"/>
        <end position="282"/>
    </location>
</feature>
<dbReference type="Pfam" id="PF13530">
    <property type="entry name" value="SCP2_2"/>
    <property type="match status" value="1"/>
</dbReference>
<evidence type="ECO:0000313" key="4">
    <source>
        <dbReference type="EMBL" id="MBW0134551.1"/>
    </source>
</evidence>
<keyword evidence="5" id="KW-1185">Reference proteome</keyword>
<dbReference type="HAMAP" id="MF_01812">
    <property type="entry name" value="Eis"/>
    <property type="match status" value="1"/>
</dbReference>
<feature type="active site" description="Proton acceptor; via carboxylate" evidence="1">
    <location>
        <position position="396"/>
    </location>
</feature>
<dbReference type="Pfam" id="PF17668">
    <property type="entry name" value="Acetyltransf_17"/>
    <property type="match status" value="1"/>
</dbReference>
<feature type="binding site" evidence="1">
    <location>
        <begin position="91"/>
        <end position="96"/>
    </location>
    <ligand>
        <name>acetyl-CoA</name>
        <dbReference type="ChEBI" id="CHEBI:57288"/>
    </ligand>
</feature>
<gene>
    <name evidence="4" type="ORF">I4I81_09800</name>
</gene>
<protein>
    <submittedName>
        <fullName evidence="4">GNAT family N-acetyltransferase</fullName>
    </submittedName>
</protein>
<dbReference type="PANTHER" id="PTHR37817">
    <property type="entry name" value="N-ACETYLTRANSFERASE EIS"/>
    <property type="match status" value="1"/>
</dbReference>
<dbReference type="InterPro" id="IPR025559">
    <property type="entry name" value="Eis_dom"/>
</dbReference>
<dbReference type="PANTHER" id="PTHR37817:SF1">
    <property type="entry name" value="N-ACETYLTRANSFERASE EIS"/>
    <property type="match status" value="1"/>
</dbReference>
<feature type="domain" description="Enhanced intracellular survival protein" evidence="2">
    <location>
        <begin position="294"/>
        <end position="391"/>
    </location>
</feature>
<keyword evidence="1" id="KW-0012">Acyltransferase</keyword>
<dbReference type="InterPro" id="IPR041380">
    <property type="entry name" value="Acetyltransf_17"/>
</dbReference>
<evidence type="ECO:0000259" key="2">
    <source>
        <dbReference type="Pfam" id="PF13530"/>
    </source>
</evidence>
<comment type="subunit">
    <text evidence="1">Homohexamer; trimer of dimers.</text>
</comment>
<name>A0ABS6UQL1_9PSEU</name>
<dbReference type="Proteomes" id="UP000694287">
    <property type="component" value="Unassembled WGS sequence"/>
</dbReference>
<dbReference type="InterPro" id="IPR051554">
    <property type="entry name" value="Acetyltransferase_Eis"/>
</dbReference>